<name>A0A4D7DMU4_9HYPH</name>
<reference evidence="1 2" key="1">
    <citation type="submission" date="2019-04" db="EMBL/GenBank/DDBJ databases">
        <title>Complete genome sequence of Agrobacterium larrymoorei CFBP5473.</title>
        <authorList>
            <person name="Haryono M."/>
            <person name="Chou L."/>
            <person name="Lin Y.-C."/>
            <person name="Lai E.-M."/>
            <person name="Kuo C.-H."/>
        </authorList>
    </citation>
    <scope>NUCLEOTIDE SEQUENCE [LARGE SCALE GENOMIC DNA]</scope>
    <source>
        <strain evidence="1 2">CFBP5473</strain>
    </source>
</reference>
<dbReference type="Proteomes" id="UP000298545">
    <property type="component" value="Chromosome circular"/>
</dbReference>
<evidence type="ECO:0000313" key="1">
    <source>
        <dbReference type="EMBL" id="QCI96964.1"/>
    </source>
</evidence>
<dbReference type="EMBL" id="CP039691">
    <property type="protein sequence ID" value="QCI96964.1"/>
    <property type="molecule type" value="Genomic_DNA"/>
</dbReference>
<accession>A0A4D7DMU4</accession>
<dbReference type="KEGG" id="alf:CFBP5473_02960"/>
<organism evidence="1 2">
    <name type="scientific">Agrobacterium larrymoorei</name>
    <dbReference type="NCBI Taxonomy" id="160699"/>
    <lineage>
        <taxon>Bacteria</taxon>
        <taxon>Pseudomonadati</taxon>
        <taxon>Pseudomonadota</taxon>
        <taxon>Alphaproteobacteria</taxon>
        <taxon>Hyphomicrobiales</taxon>
        <taxon>Rhizobiaceae</taxon>
        <taxon>Rhizobium/Agrobacterium group</taxon>
        <taxon>Agrobacterium</taxon>
    </lineage>
</organism>
<protein>
    <submittedName>
        <fullName evidence="1">Uncharacterized protein</fullName>
    </submittedName>
</protein>
<evidence type="ECO:0000313" key="2">
    <source>
        <dbReference type="Proteomes" id="UP000298545"/>
    </source>
</evidence>
<sequence length="71" mass="8381">MLMGRGRLFRRRSLSLWFDIRDFQSTVETGFGAFYAYHRNAKRSNFLFNALSTRKTASHFCWKCLEGTHIA</sequence>
<proteinExistence type="predicted"/>
<gene>
    <name evidence="1" type="ORF">CFBP5473_02960</name>
</gene>
<dbReference type="AlphaFoldDB" id="A0A4D7DMU4"/>